<dbReference type="AlphaFoldDB" id="A0A7J7KPT7"/>
<proteinExistence type="predicted"/>
<keyword evidence="2" id="KW-1185">Reference proteome</keyword>
<evidence type="ECO:0000313" key="2">
    <source>
        <dbReference type="Proteomes" id="UP000593567"/>
    </source>
</evidence>
<name>A0A7J7KPT7_BUGNE</name>
<accession>A0A7J7KPT7</accession>
<protein>
    <submittedName>
        <fullName evidence="1">Uncharacterized protein</fullName>
    </submittedName>
</protein>
<reference evidence="1" key="1">
    <citation type="submission" date="2020-06" db="EMBL/GenBank/DDBJ databases">
        <title>Draft genome of Bugula neritina, a colonial animal packing powerful symbionts and potential medicines.</title>
        <authorList>
            <person name="Rayko M."/>
        </authorList>
    </citation>
    <scope>NUCLEOTIDE SEQUENCE [LARGE SCALE GENOMIC DNA]</scope>
    <source>
        <strain evidence="1">Kwan_BN1</strain>
    </source>
</reference>
<dbReference type="Proteomes" id="UP000593567">
    <property type="component" value="Unassembled WGS sequence"/>
</dbReference>
<organism evidence="1 2">
    <name type="scientific">Bugula neritina</name>
    <name type="common">Brown bryozoan</name>
    <name type="synonym">Sertularia neritina</name>
    <dbReference type="NCBI Taxonomy" id="10212"/>
    <lineage>
        <taxon>Eukaryota</taxon>
        <taxon>Metazoa</taxon>
        <taxon>Spiralia</taxon>
        <taxon>Lophotrochozoa</taxon>
        <taxon>Bryozoa</taxon>
        <taxon>Gymnolaemata</taxon>
        <taxon>Cheilostomatida</taxon>
        <taxon>Flustrina</taxon>
        <taxon>Buguloidea</taxon>
        <taxon>Bugulidae</taxon>
        <taxon>Bugula</taxon>
    </lineage>
</organism>
<dbReference type="SUPFAM" id="SSF48452">
    <property type="entry name" value="TPR-like"/>
    <property type="match status" value="1"/>
</dbReference>
<comment type="caution">
    <text evidence="1">The sequence shown here is derived from an EMBL/GenBank/DDBJ whole genome shotgun (WGS) entry which is preliminary data.</text>
</comment>
<evidence type="ECO:0000313" key="1">
    <source>
        <dbReference type="EMBL" id="KAF6040167.1"/>
    </source>
</evidence>
<dbReference type="InterPro" id="IPR011990">
    <property type="entry name" value="TPR-like_helical_dom_sf"/>
</dbReference>
<dbReference type="Gene3D" id="1.25.40.10">
    <property type="entry name" value="Tetratricopeptide repeat domain"/>
    <property type="match status" value="1"/>
</dbReference>
<gene>
    <name evidence="1" type="ORF">EB796_001525</name>
</gene>
<dbReference type="EMBL" id="VXIV02000170">
    <property type="protein sequence ID" value="KAF6040167.1"/>
    <property type="molecule type" value="Genomic_DNA"/>
</dbReference>
<sequence length="475" mass="55497">MNQDTMSLDDYFINWEFSLFKTPPDFDVTHIRRMVFEEKYSEHGNYGAATVLLQNGDLDEAWNCISYALKIDPNSVHAWCNKGVYYLKSSPPQENEARLARDKMEELLQQEEARKTAAIECAYWRYDIIRTAQEKKEALELFDRLLSNESTEPVIKHHYLYMKVLTSHAKHYNPNSNAANEPLKSVLKKLFKEALVLLQTNSPDLQVTVWSNLAFVLLARTCCDLIRHDFDGEEFSIHIHKIKQHPTLVDPRHQVFAIIAKAFRTLAQTSENYASRWRLLETALRYGEKYLEAEDTSPCFGSQVSSDILMQMWAMKYSEAEPGRAWSAYREIFGNQGDSQLQLWRFLSQNLYSVEADNDPGRRALLEKAEQHLENYKKENPCKFLSNFVTVKLLLGYPTEEIEAVFPRLDELEANEQKTAMLATYGRFCEINNRFQEALQKYQQVLSYNTGENSYHWYFRMADGGTRRIRRRISM</sequence>